<protein>
    <submittedName>
        <fullName evidence="2">Dynein heavy chain 1, axonemal</fullName>
    </submittedName>
</protein>
<dbReference type="AlphaFoldDB" id="E2BXB6"/>
<sequence>MERRRRAYKNVKIEDALEAEGIKPRDILPLDKIRPLLSHEEKYDLYSKANYLPLEVFDDEEYDCRTAEEWINFGIIDGIRYPLPATVFIEKAAQMNRILYRDRHTLDELFSWTEAAVMDYNSEKKVWTVLALDGSKRKFVLPRIYVRFHGEDSRKFVQRVAAAVKQRRIAEATIKYHFYLDCMRVDGMPAIDEEQQKARIIVLATRQGSIDRMPDHLSKLMDEIVLEYRRVMCDLMWRSLLEKQPDTFNFIAWKEINDVCDITIPEVGKVSVHTGMKDFAKTKNHFHWITLYVVAEVHEAMQCVVVECIHVLGMTLFVSNYGKSMPLLEFELHQNLETGTVIKYLKESWLERITQSVRMCLRDLGKGWFNLEQRNHKIYDVMKLKKLMDVIVLRMQTALRDLVYKSIALYVEMLTAPAARTLNVNEDFVWGTDLINTQFKSPANPIFNVDILMNNETVYYSTDPKSFEEIIVTLLDNTLSECHRVKQVHPFLLPFLKFPKDLFLSSVGLLEEKVCEARDRLRIAYKKSVIPLKAYANEYRQYLEFFTLNVEQYMKDFKESDHTAVEVKDEVSFHLKMKSALENALPNEIVIGPFRVNVQPLRCLLVRKRQDCSTQLLTMFAESLRARIDVVLADYSRINIRLRSPWRNIEHLFEEQDWMATVPLAMRPLDETVQKLTREYDVLDYFCWNLPDQDFEAKWQAIGSSRQMEKAAERFASEYDKFYKLQVQDEIMLAEKVNILVGNVANVTLQTDMDRVHETAIEVKRIGKMMKECQELSSLLNKRQELFGKEIVVLDQLDELMKKFEPYLTLWVVASDWLKWQEIWMENPLLNIDTRQIESTVAALQESMSRCAEILQDNPKVAAVAHIVMDQIETFKPYIGVILALREPTMKTHHFEELLKKTGIQMALTTTLTFKNLLTLGIMEFEDIVKTVANVTRRDIP</sequence>
<evidence type="ECO:0000313" key="2">
    <source>
        <dbReference type="EMBL" id="EFN79699.1"/>
    </source>
</evidence>
<dbReference type="Proteomes" id="UP000008237">
    <property type="component" value="Unassembled WGS sequence"/>
</dbReference>
<dbReference type="OMA" id="QVKFRMQ"/>
<dbReference type="InParanoid" id="E2BXB6"/>
<keyword evidence="3" id="KW-1185">Reference proteome</keyword>
<gene>
    <name evidence="2" type="ORF">EAI_13807</name>
</gene>
<dbReference type="PANTHER" id="PTHR22878">
    <property type="entry name" value="DYNEIN HEAVY CHAIN 6, AXONEMAL-LIKE-RELATED"/>
    <property type="match status" value="1"/>
</dbReference>
<evidence type="ECO:0000259" key="1">
    <source>
        <dbReference type="Pfam" id="PF08393"/>
    </source>
</evidence>
<proteinExistence type="predicted"/>
<dbReference type="InterPro" id="IPR013602">
    <property type="entry name" value="Dynein_heavy_linker"/>
</dbReference>
<dbReference type="Pfam" id="PF08393">
    <property type="entry name" value="DHC_N2"/>
    <property type="match status" value="1"/>
</dbReference>
<name>E2BXB6_HARSA</name>
<dbReference type="GO" id="GO:0045505">
    <property type="term" value="F:dynein intermediate chain binding"/>
    <property type="evidence" value="ECO:0007669"/>
    <property type="project" value="InterPro"/>
</dbReference>
<evidence type="ECO:0000313" key="3">
    <source>
        <dbReference type="Proteomes" id="UP000008237"/>
    </source>
</evidence>
<reference evidence="2 3" key="1">
    <citation type="journal article" date="2010" name="Science">
        <title>Genomic comparison of the ants Camponotus floridanus and Harpegnathos saltator.</title>
        <authorList>
            <person name="Bonasio R."/>
            <person name="Zhang G."/>
            <person name="Ye C."/>
            <person name="Mutti N.S."/>
            <person name="Fang X."/>
            <person name="Qin N."/>
            <person name="Donahue G."/>
            <person name="Yang P."/>
            <person name="Li Q."/>
            <person name="Li C."/>
            <person name="Zhang P."/>
            <person name="Huang Z."/>
            <person name="Berger S.L."/>
            <person name="Reinberg D."/>
            <person name="Wang J."/>
            <person name="Liebig J."/>
        </authorList>
    </citation>
    <scope>NUCLEOTIDE SEQUENCE [LARGE SCALE GENOMIC DNA]</scope>
    <source>
        <strain evidence="2 3">R22 G/1</strain>
    </source>
</reference>
<dbReference type="GO" id="GO:0007018">
    <property type="term" value="P:microtubule-based movement"/>
    <property type="evidence" value="ECO:0007669"/>
    <property type="project" value="InterPro"/>
</dbReference>
<dbReference type="OrthoDB" id="5593012at2759"/>
<dbReference type="STRING" id="610380.E2BXB6"/>
<dbReference type="GO" id="GO:0051959">
    <property type="term" value="F:dynein light intermediate chain binding"/>
    <property type="evidence" value="ECO:0007669"/>
    <property type="project" value="InterPro"/>
</dbReference>
<feature type="domain" description="Dynein heavy chain linker" evidence="1">
    <location>
        <begin position="797"/>
        <end position="934"/>
    </location>
</feature>
<organism evidence="3">
    <name type="scientific">Harpegnathos saltator</name>
    <name type="common">Jerdon's jumping ant</name>
    <dbReference type="NCBI Taxonomy" id="610380"/>
    <lineage>
        <taxon>Eukaryota</taxon>
        <taxon>Metazoa</taxon>
        <taxon>Ecdysozoa</taxon>
        <taxon>Arthropoda</taxon>
        <taxon>Hexapoda</taxon>
        <taxon>Insecta</taxon>
        <taxon>Pterygota</taxon>
        <taxon>Neoptera</taxon>
        <taxon>Endopterygota</taxon>
        <taxon>Hymenoptera</taxon>
        <taxon>Apocrita</taxon>
        <taxon>Aculeata</taxon>
        <taxon>Formicoidea</taxon>
        <taxon>Formicidae</taxon>
        <taxon>Ponerinae</taxon>
        <taxon>Ponerini</taxon>
        <taxon>Harpegnathos</taxon>
    </lineage>
</organism>
<dbReference type="GO" id="GO:0030286">
    <property type="term" value="C:dynein complex"/>
    <property type="evidence" value="ECO:0007669"/>
    <property type="project" value="InterPro"/>
</dbReference>
<dbReference type="PANTHER" id="PTHR22878:SF73">
    <property type="entry name" value="DYNEIN AXONEMAL HEAVY CHAIN 1"/>
    <property type="match status" value="1"/>
</dbReference>
<dbReference type="InterPro" id="IPR026983">
    <property type="entry name" value="DHC"/>
</dbReference>
<dbReference type="EMBL" id="GL451230">
    <property type="protein sequence ID" value="EFN79699.1"/>
    <property type="molecule type" value="Genomic_DNA"/>
</dbReference>
<accession>E2BXB6</accession>